<gene>
    <name evidence="1" type="ORF">NYO99_18395</name>
</gene>
<protein>
    <submittedName>
        <fullName evidence="1">Methyl-accepting chemotaxis protein</fullName>
    </submittedName>
</protein>
<name>A0ACC6CEX3_9BURK</name>
<evidence type="ECO:0000313" key="1">
    <source>
        <dbReference type="EMBL" id="MCY4746950.1"/>
    </source>
</evidence>
<keyword evidence="2" id="KW-1185">Reference proteome</keyword>
<accession>A0ACC6CEX3</accession>
<dbReference type="EMBL" id="JAPPUY010000005">
    <property type="protein sequence ID" value="MCY4746950.1"/>
    <property type="molecule type" value="Genomic_DNA"/>
</dbReference>
<dbReference type="Proteomes" id="UP001076464">
    <property type="component" value="Unassembled WGS sequence"/>
</dbReference>
<comment type="caution">
    <text evidence="1">The sequence shown here is derived from an EMBL/GenBank/DDBJ whole genome shotgun (WGS) entry which is preliminary data.</text>
</comment>
<reference evidence="1" key="1">
    <citation type="submission" date="2022-08" db="EMBL/GenBank/DDBJ databases">
        <title>Genome sequencing of Pelomonas sp. UHG3.</title>
        <authorList>
            <person name="So Y."/>
        </authorList>
    </citation>
    <scope>NUCLEOTIDE SEQUENCE</scope>
    <source>
        <strain evidence="1">UHG3</strain>
    </source>
</reference>
<evidence type="ECO:0000313" key="2">
    <source>
        <dbReference type="Proteomes" id="UP001076464"/>
    </source>
</evidence>
<sequence>MQTSASPSVSQDARLGEFFRYHGWLAPGVRLFRKLSFPGKAAWICAAFVLPLALLLAQLWSRAEATIASTRHELQGLHYAAPLLDLIDAAQAERAAALAGAAELPALQARADAAWARMAQRHAEAGEGLAVEPAWTAARAAHAALRQASAAGPDETFERHARHLAALLAWMADVADGSELSLDPELDTYHLMLVGVQHGPVVLEELAQLRDLGALVLQSGELSRERLRKLTEHLAVVPGVEADLQRSHRQAVASMPDTAERLDRGALDTAQRALLAAAQVQLMGAAPQGAAADFRALGDAAVAAARDYHQRVRARLAERLGERVAQMRLGEARELGITGLCLLLALYLMLSFYKVMMGGLAEVAGHLQQITQGNLTTAPRPWGSDEAARLMLTLGDMQAALRRIVGAVLDGSAQVKTSSGEIAGAAQDLSGRTEQTAANLQQTAATMEQMSGQVQQTHHTVSGAARIVQDNAGAASSCGGVIGDVVQTMDGIRASSTRIGEIIGTIDGIAFQTNILALNAAVEAARAGEHGRGFAVVAAEVRALAQRSAQAAREIKTLISASIEQVESGHAVVVQAREMMAAIVNNASQMAVMMSEITVTQQQQGQGVIEVGQAVRALDESTQQNAALVEQTAAAAAALAEQADRLSAEIGFFRLA</sequence>
<organism evidence="1 2">
    <name type="scientific">Roseateles hydrophilus</name>
    <dbReference type="NCBI Taxonomy" id="2975054"/>
    <lineage>
        <taxon>Bacteria</taxon>
        <taxon>Pseudomonadati</taxon>
        <taxon>Pseudomonadota</taxon>
        <taxon>Betaproteobacteria</taxon>
        <taxon>Burkholderiales</taxon>
        <taxon>Sphaerotilaceae</taxon>
        <taxon>Roseateles</taxon>
    </lineage>
</organism>
<proteinExistence type="predicted"/>